<sequence>MKKSILLLLACLCLCLSLPVIALAQSNPPAAGKISGTLTDSLTRKPVEFATVALLHQSTSQTADVKMTDAQGVFQFANLQPGAYQLVISFVGYKTKTLKQLQVTAQKPALELGTIRITPATTQLKEVTVETLRPTITQEADKLVVSIEGTALATGKTAFDVLATSPGVFVDQEGNIQLNGRSGATVMIDGKLTYLSSRDLRSLLESMSAENIKNIEIITNPSARYDAEGTSGILNINLKKNTLFGLNGNISAGGNYNGTDFGYSTTGSINYKSGDWNSFLNLDMARRVFGREATFTRVFKDEGTTTYFDQTAESNGVVQGPPAVRLGSDYSLNEKHSVGFMGYFVTNKLNADFLTDTYIGNTPGNYNLFVEADNYNTNRFSNVTGNLHYAGKFDTLGTALNFDLDYVRITNRGHANFYNYTTFIGASAPRRQDLWYTETPSGFDIYAAKLDFVKPLPNSQKLELGLKASKVVSDADSRFFLNNGPVPVPDARRTNHFIYDETIYAAYANWNGKLKDNLTLQAGLRAEQTVSEGELVTTEDIDKHNYLSLFPSIFLQHKISDNYEVNYNYSRRIQRPNYGHLNPFFSYRDQYTYWLGNPELRPQFTNSVGITQLFRKTYSLGLSYQHNQDVIAELVQIIPEDTTTVYYVGNVNDMRSISMTLLAPFKIMKNWDTNNTFVLAYNENSVIVDKRQVINDQIYYMLQSNHTIALPRKYRLELNGTYYSKTVHALYIIEPRWWVSGGIRKSFLNDKLDVSLNVNDIFKSQSLVLSTKLDDGSVSDFDQYFRTRNATFTLRYKFSKGQNVEERRRNNLEELNRTGG</sequence>
<feature type="domain" description="Outer membrane protein beta-barrel" evidence="5">
    <location>
        <begin position="392"/>
        <end position="796"/>
    </location>
</feature>
<evidence type="ECO:0000256" key="2">
    <source>
        <dbReference type="ARBA" id="ARBA00023136"/>
    </source>
</evidence>
<dbReference type="RefSeq" id="WP_163915974.1">
    <property type="nucleotide sequence ID" value="NZ_JAAGWD010000007.1"/>
</dbReference>
<dbReference type="Proteomes" id="UP000474777">
    <property type="component" value="Unassembled WGS sequence"/>
</dbReference>
<keyword evidence="6" id="KW-0675">Receptor</keyword>
<dbReference type="SUPFAM" id="SSF56935">
    <property type="entry name" value="Porins"/>
    <property type="match status" value="1"/>
</dbReference>
<dbReference type="Gene3D" id="2.170.130.10">
    <property type="entry name" value="TonB-dependent receptor, plug domain"/>
    <property type="match status" value="1"/>
</dbReference>
<dbReference type="PANTHER" id="PTHR40980">
    <property type="entry name" value="PLUG DOMAIN-CONTAINING PROTEIN"/>
    <property type="match status" value="1"/>
</dbReference>
<keyword evidence="2" id="KW-0472">Membrane</keyword>
<dbReference type="InterPro" id="IPR008969">
    <property type="entry name" value="CarboxyPept-like_regulatory"/>
</dbReference>
<dbReference type="InterPro" id="IPR041700">
    <property type="entry name" value="OMP_b-brl_3"/>
</dbReference>
<dbReference type="GO" id="GO:0009279">
    <property type="term" value="C:cell outer membrane"/>
    <property type="evidence" value="ECO:0007669"/>
    <property type="project" value="UniProtKB-SubCell"/>
</dbReference>
<gene>
    <name evidence="6" type="ORF">GXP69_15355</name>
</gene>
<dbReference type="InterPro" id="IPR036942">
    <property type="entry name" value="Beta-barrel_TonB_sf"/>
</dbReference>
<feature type="chain" id="PRO_5025493477" evidence="4">
    <location>
        <begin position="25"/>
        <end position="820"/>
    </location>
</feature>
<comment type="caution">
    <text evidence="6">The sequence shown here is derived from an EMBL/GenBank/DDBJ whole genome shotgun (WGS) entry which is preliminary data.</text>
</comment>
<dbReference type="Pfam" id="PF13620">
    <property type="entry name" value="CarboxypepD_reg"/>
    <property type="match status" value="1"/>
</dbReference>
<evidence type="ECO:0000256" key="4">
    <source>
        <dbReference type="SAM" id="SignalP"/>
    </source>
</evidence>
<comment type="subcellular location">
    <subcellularLocation>
        <location evidence="1">Cell outer membrane</location>
    </subcellularLocation>
</comment>
<dbReference type="Gene3D" id="2.40.170.20">
    <property type="entry name" value="TonB-dependent receptor, beta-barrel domain"/>
    <property type="match status" value="1"/>
</dbReference>
<keyword evidence="7" id="KW-1185">Reference proteome</keyword>
<dbReference type="InterPro" id="IPR037066">
    <property type="entry name" value="Plug_dom_sf"/>
</dbReference>
<keyword evidence="3" id="KW-0998">Cell outer membrane</keyword>
<dbReference type="AlphaFoldDB" id="A0A6B3LXL3"/>
<keyword evidence="4" id="KW-0732">Signal</keyword>
<protein>
    <submittedName>
        <fullName evidence="6">TonB-dependent receptor</fullName>
    </submittedName>
</protein>
<evidence type="ECO:0000313" key="6">
    <source>
        <dbReference type="EMBL" id="NEM99076.1"/>
    </source>
</evidence>
<proteinExistence type="predicted"/>
<accession>A0A6B3LXL3</accession>
<dbReference type="SUPFAM" id="SSF49464">
    <property type="entry name" value="Carboxypeptidase regulatory domain-like"/>
    <property type="match status" value="1"/>
</dbReference>
<dbReference type="EMBL" id="JAAGWD010000007">
    <property type="protein sequence ID" value="NEM99076.1"/>
    <property type="molecule type" value="Genomic_DNA"/>
</dbReference>
<dbReference type="Gene3D" id="2.60.40.1120">
    <property type="entry name" value="Carboxypeptidase-like, regulatory domain"/>
    <property type="match status" value="1"/>
</dbReference>
<organism evidence="6 7">
    <name type="scientific">Pontibacter burrus</name>
    <dbReference type="NCBI Taxonomy" id="2704466"/>
    <lineage>
        <taxon>Bacteria</taxon>
        <taxon>Pseudomonadati</taxon>
        <taxon>Bacteroidota</taxon>
        <taxon>Cytophagia</taxon>
        <taxon>Cytophagales</taxon>
        <taxon>Hymenobacteraceae</taxon>
        <taxon>Pontibacter</taxon>
    </lineage>
</organism>
<evidence type="ECO:0000256" key="1">
    <source>
        <dbReference type="ARBA" id="ARBA00004442"/>
    </source>
</evidence>
<dbReference type="PANTHER" id="PTHR40980:SF4">
    <property type="entry name" value="TONB-DEPENDENT RECEPTOR-LIKE BETA-BARREL DOMAIN-CONTAINING PROTEIN"/>
    <property type="match status" value="1"/>
</dbReference>
<feature type="signal peptide" evidence="4">
    <location>
        <begin position="1"/>
        <end position="24"/>
    </location>
</feature>
<reference evidence="6 7" key="1">
    <citation type="submission" date="2020-02" db="EMBL/GenBank/DDBJ databases">
        <authorList>
            <person name="Kim M.K."/>
        </authorList>
    </citation>
    <scope>NUCLEOTIDE SEQUENCE [LARGE SCALE GENOMIC DNA]</scope>
    <source>
        <strain evidence="6 7">BT327</strain>
    </source>
</reference>
<evidence type="ECO:0000256" key="3">
    <source>
        <dbReference type="ARBA" id="ARBA00023237"/>
    </source>
</evidence>
<evidence type="ECO:0000313" key="7">
    <source>
        <dbReference type="Proteomes" id="UP000474777"/>
    </source>
</evidence>
<name>A0A6B3LXL3_9BACT</name>
<dbReference type="Pfam" id="PF14905">
    <property type="entry name" value="OMP_b-brl_3"/>
    <property type="match status" value="1"/>
</dbReference>
<evidence type="ECO:0000259" key="5">
    <source>
        <dbReference type="Pfam" id="PF14905"/>
    </source>
</evidence>